<dbReference type="SUPFAM" id="SSF158446">
    <property type="entry name" value="IVS-encoded protein-like"/>
    <property type="match status" value="1"/>
</dbReference>
<dbReference type="PANTHER" id="PTHR38471">
    <property type="entry name" value="FOUR HELIX BUNDLE PROTEIN"/>
    <property type="match status" value="1"/>
</dbReference>
<organism evidence="1 2">
    <name type="scientific">Candidatus Magasanikbacteria bacterium RIFOXYC12_FULL_33_11</name>
    <dbReference type="NCBI Taxonomy" id="1798701"/>
    <lineage>
        <taxon>Bacteria</taxon>
        <taxon>Candidatus Magasanikiibacteriota</taxon>
    </lineage>
</organism>
<reference evidence="1 2" key="1">
    <citation type="journal article" date="2016" name="Nat. Commun.">
        <title>Thousands of microbial genomes shed light on interconnected biogeochemical processes in an aquifer system.</title>
        <authorList>
            <person name="Anantharaman K."/>
            <person name="Brown C.T."/>
            <person name="Hug L.A."/>
            <person name="Sharon I."/>
            <person name="Castelle C.J."/>
            <person name="Probst A.J."/>
            <person name="Thomas B.C."/>
            <person name="Singh A."/>
            <person name="Wilkins M.J."/>
            <person name="Karaoz U."/>
            <person name="Brodie E.L."/>
            <person name="Williams K.H."/>
            <person name="Hubbard S.S."/>
            <person name="Banfield J.F."/>
        </authorList>
    </citation>
    <scope>NUCLEOTIDE SEQUENCE [LARGE SCALE GENOMIC DNA]</scope>
</reference>
<proteinExistence type="predicted"/>
<dbReference type="CDD" id="cd16377">
    <property type="entry name" value="23S_rRNA_IVP_like"/>
    <property type="match status" value="1"/>
</dbReference>
<dbReference type="AlphaFoldDB" id="A0A1F6NMC6"/>
<evidence type="ECO:0000313" key="1">
    <source>
        <dbReference type="EMBL" id="OGH85092.1"/>
    </source>
</evidence>
<gene>
    <name evidence="1" type="ORF">A2493_00875</name>
</gene>
<dbReference type="InterPro" id="IPR012657">
    <property type="entry name" value="23S_rRNA-intervening_sequence"/>
</dbReference>
<name>A0A1F6NMC6_9BACT</name>
<protein>
    <submittedName>
        <fullName evidence="1">Four helix bundle protein</fullName>
    </submittedName>
</protein>
<dbReference type="PANTHER" id="PTHR38471:SF2">
    <property type="entry name" value="FOUR HELIX BUNDLE PROTEIN"/>
    <property type="match status" value="1"/>
</dbReference>
<comment type="caution">
    <text evidence="1">The sequence shown here is derived from an EMBL/GenBank/DDBJ whole genome shotgun (WGS) entry which is preliminary data.</text>
</comment>
<dbReference type="EMBL" id="MFQW01000048">
    <property type="protein sequence ID" value="OGH85092.1"/>
    <property type="molecule type" value="Genomic_DNA"/>
</dbReference>
<accession>A0A1F6NMC6</accession>
<dbReference type="NCBIfam" id="TIGR02436">
    <property type="entry name" value="four helix bundle protein"/>
    <property type="match status" value="1"/>
</dbReference>
<dbReference type="Proteomes" id="UP000178349">
    <property type="component" value="Unassembled WGS sequence"/>
</dbReference>
<dbReference type="Gene3D" id="1.20.1440.60">
    <property type="entry name" value="23S rRNA-intervening sequence"/>
    <property type="match status" value="1"/>
</dbReference>
<dbReference type="InterPro" id="IPR036583">
    <property type="entry name" value="23S_rRNA_IVS_sf"/>
</dbReference>
<sequence length="117" mass="13527">MQTYKDLIVWKKSIDFVLEIYKLTNSFPNEEKFGLSSQMRRAAVSIPSNIAEGYARKSTKENAQFLNIAFGSATEVETQIIIAKKLNFINIESYKIADGLLNEILKMLYKYRESLYK</sequence>
<dbReference type="Pfam" id="PF05635">
    <property type="entry name" value="23S_rRNA_IVP"/>
    <property type="match status" value="1"/>
</dbReference>
<evidence type="ECO:0000313" key="2">
    <source>
        <dbReference type="Proteomes" id="UP000178349"/>
    </source>
</evidence>